<dbReference type="RefSeq" id="WP_125568681.1">
    <property type="nucleotide sequence ID" value="NZ_AP019307.1"/>
</dbReference>
<organism evidence="1 2">
    <name type="scientific">Nocardioides baekrokdamisoli</name>
    <dbReference type="NCBI Taxonomy" id="1804624"/>
    <lineage>
        <taxon>Bacteria</taxon>
        <taxon>Bacillati</taxon>
        <taxon>Actinomycetota</taxon>
        <taxon>Actinomycetes</taxon>
        <taxon>Propionibacteriales</taxon>
        <taxon>Nocardioidaceae</taxon>
        <taxon>Nocardioides</taxon>
    </lineage>
</organism>
<name>A0A3G9IEY0_9ACTN</name>
<dbReference type="KEGG" id="nbe:Back2_17740"/>
<dbReference type="Proteomes" id="UP000271573">
    <property type="component" value="Chromosome"/>
</dbReference>
<evidence type="ECO:0000313" key="2">
    <source>
        <dbReference type="Proteomes" id="UP000271573"/>
    </source>
</evidence>
<gene>
    <name evidence="1" type="ORF">Back2_17740</name>
</gene>
<sequence>MGYQVIKQPDGKLAIFSSGTDRWAVYDGTPEEIIQFFVDRAARDAKRSAEQVVDAVIADEPRSIYFQFALTFKEADETHRKSGGETVPFEYLQQHP</sequence>
<dbReference type="EMBL" id="AP019307">
    <property type="protein sequence ID" value="BBH17487.1"/>
    <property type="molecule type" value="Genomic_DNA"/>
</dbReference>
<proteinExistence type="predicted"/>
<accession>A0A3G9IEY0</accession>
<dbReference type="OrthoDB" id="4336371at2"/>
<reference evidence="1 2" key="1">
    <citation type="submission" date="2018-11" db="EMBL/GenBank/DDBJ databases">
        <title>Complete genome sequence of Nocardioides baekrokdamisoli strain KCTC 39748.</title>
        <authorList>
            <person name="Kang S.W."/>
            <person name="Lee K.C."/>
            <person name="Kim K.K."/>
            <person name="Kim J.S."/>
            <person name="Kim D.S."/>
            <person name="Ko S.H."/>
            <person name="Yang S.H."/>
            <person name="Shin Y.K."/>
            <person name="Lee J.S."/>
        </authorList>
    </citation>
    <scope>NUCLEOTIDE SEQUENCE [LARGE SCALE GENOMIC DNA]</scope>
    <source>
        <strain evidence="1 2">KCTC 39748</strain>
    </source>
</reference>
<evidence type="ECO:0000313" key="1">
    <source>
        <dbReference type="EMBL" id="BBH17487.1"/>
    </source>
</evidence>
<protein>
    <submittedName>
        <fullName evidence="1">Uncharacterized protein</fullName>
    </submittedName>
</protein>
<keyword evidence="2" id="KW-1185">Reference proteome</keyword>
<dbReference type="AlphaFoldDB" id="A0A3G9IEY0"/>